<evidence type="ECO:0000313" key="2">
    <source>
        <dbReference type="EMBL" id="MBS9524478.1"/>
    </source>
</evidence>
<feature type="transmembrane region" description="Helical" evidence="1">
    <location>
        <begin position="166"/>
        <end position="184"/>
    </location>
</feature>
<dbReference type="AlphaFoldDB" id="A0AAP2CGY6"/>
<evidence type="ECO:0008006" key="4">
    <source>
        <dbReference type="Google" id="ProtNLM"/>
    </source>
</evidence>
<feature type="transmembrane region" description="Helical" evidence="1">
    <location>
        <begin position="7"/>
        <end position="28"/>
    </location>
</feature>
<comment type="caution">
    <text evidence="2">The sequence shown here is derived from an EMBL/GenBank/DDBJ whole genome shotgun (WGS) entry which is preliminary data.</text>
</comment>
<keyword evidence="1" id="KW-0472">Membrane</keyword>
<keyword evidence="1" id="KW-0812">Transmembrane</keyword>
<feature type="transmembrane region" description="Helical" evidence="1">
    <location>
        <begin position="79"/>
        <end position="97"/>
    </location>
</feature>
<accession>A0AAP2CGY6</accession>
<feature type="transmembrane region" description="Helical" evidence="1">
    <location>
        <begin position="104"/>
        <end position="124"/>
    </location>
</feature>
<keyword evidence="1" id="KW-1133">Transmembrane helix</keyword>
<reference evidence="2 3" key="1">
    <citation type="submission" date="2021-05" db="EMBL/GenBank/DDBJ databases">
        <authorList>
            <person name="Zhang Z.D."/>
            <person name="Osman G."/>
        </authorList>
    </citation>
    <scope>NUCLEOTIDE SEQUENCE [LARGE SCALE GENOMIC DNA]</scope>
    <source>
        <strain evidence="2 3">KCTC 32217</strain>
    </source>
</reference>
<sequence length="203" mass="22622">MGKITPLSRILMALSALLMILIYFVPIWKIEMWAPQYPEWLNMKIWINDITGDVAVINGLNHYIGMKYIKVEMFPEFEIMPYILAAIIGVGLVLAIIGRKFALWSYLGILLSAGIGGMLDFYLWSYDYGHNLDPTAAIKVPGMSYQPPLIGSKELLNFIAYSAPDVGGFIAAGAGLLVIIAIIIEQRKSSLNKRAYRGAKLYT</sequence>
<name>A0AAP2CGY6_9BACT</name>
<keyword evidence="3" id="KW-1185">Reference proteome</keyword>
<dbReference type="Proteomes" id="UP001319104">
    <property type="component" value="Unassembled WGS sequence"/>
</dbReference>
<dbReference type="RefSeq" id="WP_213945337.1">
    <property type="nucleotide sequence ID" value="NZ_JAHCMY010000005.1"/>
</dbReference>
<dbReference type="EMBL" id="JAHCMY010000005">
    <property type="protein sequence ID" value="MBS9524478.1"/>
    <property type="molecule type" value="Genomic_DNA"/>
</dbReference>
<organism evidence="2 3">
    <name type="scientific">Litoribacter ruber</name>
    <dbReference type="NCBI Taxonomy" id="702568"/>
    <lineage>
        <taxon>Bacteria</taxon>
        <taxon>Pseudomonadati</taxon>
        <taxon>Bacteroidota</taxon>
        <taxon>Cytophagia</taxon>
        <taxon>Cytophagales</taxon>
        <taxon>Cyclobacteriaceae</taxon>
        <taxon>Litoribacter</taxon>
    </lineage>
</organism>
<protein>
    <recommendedName>
        <fullName evidence="4">Copper chaperone NosL</fullName>
    </recommendedName>
</protein>
<evidence type="ECO:0000313" key="3">
    <source>
        <dbReference type="Proteomes" id="UP001319104"/>
    </source>
</evidence>
<evidence type="ECO:0000256" key="1">
    <source>
        <dbReference type="SAM" id="Phobius"/>
    </source>
</evidence>
<proteinExistence type="predicted"/>
<gene>
    <name evidence="2" type="ORF">KI659_10670</name>
</gene>